<name>Q21NA7_SACD2</name>
<sequence length="665" mass="73154">MSSLFAPSTKTAPIKLAITAIVASLLLLSGCERTGETSSNNVGPSSIPIQRVFIVIDQFGYLPNSSKVAVIRDPQVGFDSHLSFNPSANFEVVSADTHEVVFSGTATPWNNGKTHSGSGDKVWWFDFSGLQTAGEYYVRHADSGEKSYPFLIDNNVYKNVLKQAARAFFYQRAGFAKQQPFADVAWADGASHLGPLQDANARLYSAPNNPATERDLQGGWYDAGDYNKYTSWTANYVIGLLHAYSENPAAWGDDFGIPESNNGVADILDEIKWGLDWLTRMQNADGSVLSIVGLSHASPPSAAKGQSLYGPANTSATLTTAAAFAFASKIFGEHENKNVSQYALNLRTRAESAWQWASNNPNVIFKNNDASHGSEGLGAGQQEVDEHERQMKKLTAAIYLFALTGNSTYQQYVDTHYRTTELLKHNFASAFRAELIRTLLYYAHLDGTSKQVARTITHTFTKAINANNGWHALTNQRDPYRAYLADYTWGSSSIKAAKGSMLYEQIIYSLGTQSPQQVSNAALDYIHYLHGVNPLAKVYLSNMENDGAENSVTEFYHTWFSNGSKNWDSTKTSRYGPAPGFVIGGPNPAYNWDTCCPNQCGNSNNNALCGVAPPSPPFNQPAQKSYADFNTSWPLNSWEVTENSNAYQTNYLRLLSKFVNNPNHQ</sequence>
<evidence type="ECO:0000256" key="1">
    <source>
        <dbReference type="ARBA" id="ARBA00007072"/>
    </source>
</evidence>
<keyword evidence="9" id="KW-1185">Reference proteome</keyword>
<dbReference type="SUPFAM" id="SSF48208">
    <property type="entry name" value="Six-hairpin glycosidases"/>
    <property type="match status" value="1"/>
</dbReference>
<dbReference type="PANTHER" id="PTHR22298">
    <property type="entry name" value="ENDO-1,4-BETA-GLUCANASE"/>
    <property type="match status" value="1"/>
</dbReference>
<dbReference type="InterPro" id="IPR014756">
    <property type="entry name" value="Ig_E-set"/>
</dbReference>
<dbReference type="GO" id="GO:0000272">
    <property type="term" value="P:polysaccharide catabolic process"/>
    <property type="evidence" value="ECO:0007669"/>
    <property type="project" value="UniProtKB-KW"/>
</dbReference>
<evidence type="ECO:0000256" key="3">
    <source>
        <dbReference type="ARBA" id="ARBA00023277"/>
    </source>
</evidence>
<dbReference type="InterPro" id="IPR004197">
    <property type="entry name" value="Cellulase_Ig-like"/>
</dbReference>
<dbReference type="InterPro" id="IPR012341">
    <property type="entry name" value="6hp_glycosidase-like_sf"/>
</dbReference>
<reference evidence="8 9" key="1">
    <citation type="journal article" date="2008" name="PLoS Genet.">
        <title>Complete genome sequence of the complex carbohydrate-degrading marine bacterium, Saccharophagus degradans strain 2-40 T.</title>
        <authorList>
            <person name="Weiner R.M."/>
            <person name="Taylor L.E.II."/>
            <person name="Henrissat B."/>
            <person name="Hauser L."/>
            <person name="Land M."/>
            <person name="Coutinho P.M."/>
            <person name="Rancurel C."/>
            <person name="Saunders E.H."/>
            <person name="Longmire A.G."/>
            <person name="Zhang H."/>
            <person name="Bayer E.A."/>
            <person name="Gilbert H.J."/>
            <person name="Larimer F."/>
            <person name="Zhulin I.B."/>
            <person name="Ekborg N.A."/>
            <person name="Lamed R."/>
            <person name="Richardson P.M."/>
            <person name="Borovok I."/>
            <person name="Hutcheson S."/>
        </authorList>
    </citation>
    <scope>NUCLEOTIDE SEQUENCE [LARGE SCALE GENOMIC DNA]</scope>
    <source>
        <strain evidence="9">2-40 / ATCC 43961 / DSM 17024</strain>
    </source>
</reference>
<dbReference type="InterPro" id="IPR001701">
    <property type="entry name" value="Glyco_hydro_9"/>
</dbReference>
<dbReference type="InterPro" id="IPR013783">
    <property type="entry name" value="Ig-like_fold"/>
</dbReference>
<keyword evidence="2" id="KW-0378">Hydrolase</keyword>
<evidence type="ECO:0000313" key="8">
    <source>
        <dbReference type="EMBL" id="ABD79822.1"/>
    </source>
</evidence>
<dbReference type="RefSeq" id="WP_011467043.1">
    <property type="nucleotide sequence ID" value="NC_007912.1"/>
</dbReference>
<dbReference type="AlphaFoldDB" id="Q21NA7"/>
<dbReference type="Gene3D" id="2.60.40.10">
    <property type="entry name" value="Immunoglobulins"/>
    <property type="match status" value="1"/>
</dbReference>
<comment type="similarity">
    <text evidence="1">Belongs to the glycosyl hydrolase 9 (cellulase E) family.</text>
</comment>
<feature type="domain" description="Cellulase Ig-like" evidence="7">
    <location>
        <begin position="54"/>
        <end position="143"/>
    </location>
</feature>
<dbReference type="Pfam" id="PF00759">
    <property type="entry name" value="Glyco_hydro_9"/>
    <property type="match status" value="1"/>
</dbReference>
<evidence type="ECO:0000313" key="9">
    <source>
        <dbReference type="Proteomes" id="UP000001947"/>
    </source>
</evidence>
<dbReference type="InterPro" id="IPR008928">
    <property type="entry name" value="6-hairpin_glycosidase_sf"/>
</dbReference>
<dbReference type="GeneID" id="98612252"/>
<evidence type="ECO:0000256" key="5">
    <source>
        <dbReference type="ARBA" id="ARBA00023326"/>
    </source>
</evidence>
<organism evidence="8 9">
    <name type="scientific">Saccharophagus degradans (strain 2-40 / ATCC 43961 / DSM 17024)</name>
    <dbReference type="NCBI Taxonomy" id="203122"/>
    <lineage>
        <taxon>Bacteria</taxon>
        <taxon>Pseudomonadati</taxon>
        <taxon>Pseudomonadota</taxon>
        <taxon>Gammaproteobacteria</taxon>
        <taxon>Cellvibrionales</taxon>
        <taxon>Cellvibrionaceae</taxon>
        <taxon>Saccharophagus</taxon>
    </lineage>
</organism>
<evidence type="ECO:0000256" key="4">
    <source>
        <dbReference type="ARBA" id="ARBA00023295"/>
    </source>
</evidence>
<evidence type="ECO:0000259" key="6">
    <source>
        <dbReference type="Pfam" id="PF00759"/>
    </source>
</evidence>
<dbReference type="Gene3D" id="1.50.10.10">
    <property type="match status" value="1"/>
</dbReference>
<dbReference type="STRING" id="203122.Sde_0558"/>
<dbReference type="KEGG" id="sde:Sde_0558"/>
<evidence type="ECO:0000256" key="2">
    <source>
        <dbReference type="ARBA" id="ARBA00022801"/>
    </source>
</evidence>
<keyword evidence="5" id="KW-0624">Polysaccharide degradation</keyword>
<dbReference type="EMBL" id="CP000282">
    <property type="protein sequence ID" value="ABD79822.1"/>
    <property type="molecule type" value="Genomic_DNA"/>
</dbReference>
<dbReference type="OrthoDB" id="9808897at2"/>
<dbReference type="CDD" id="cd02850">
    <property type="entry name" value="E_set_Cellulase_N"/>
    <property type="match status" value="1"/>
</dbReference>
<dbReference type="SUPFAM" id="SSF81296">
    <property type="entry name" value="E set domains"/>
    <property type="match status" value="1"/>
</dbReference>
<dbReference type="Pfam" id="PF02927">
    <property type="entry name" value="CelD_N"/>
    <property type="match status" value="1"/>
</dbReference>
<dbReference type="CAZy" id="GH9">
    <property type="family name" value="Glycoside Hydrolase Family 9"/>
</dbReference>
<proteinExistence type="inferred from homology"/>
<keyword evidence="3" id="KW-0119">Carbohydrate metabolism</keyword>
<feature type="domain" description="Glycoside hydrolase family 9" evidence="6">
    <location>
        <begin position="157"/>
        <end position="646"/>
    </location>
</feature>
<dbReference type="GO" id="GO:0008810">
    <property type="term" value="F:cellulase activity"/>
    <property type="evidence" value="ECO:0007669"/>
    <property type="project" value="InterPro"/>
</dbReference>
<keyword evidence="4 8" id="KW-0326">Glycosidase</keyword>
<protein>
    <submittedName>
        <fullName evidence="8">Putative inverting b-glycosidase</fullName>
    </submittedName>
</protein>
<evidence type="ECO:0000259" key="7">
    <source>
        <dbReference type="Pfam" id="PF02927"/>
    </source>
</evidence>
<dbReference type="eggNOG" id="COG0726">
    <property type="taxonomic scope" value="Bacteria"/>
</dbReference>
<gene>
    <name evidence="8" type="primary">gly9C</name>
    <name evidence="8" type="ordered locus">Sde_0558</name>
</gene>
<dbReference type="Proteomes" id="UP000001947">
    <property type="component" value="Chromosome"/>
</dbReference>
<dbReference type="HOGENOM" id="CLU_006010_4_0_6"/>
<accession>Q21NA7</accession>